<dbReference type="FunFam" id="3.20.20.70:FF:000138">
    <property type="entry name" value="NADPH dehydrogenase 1"/>
    <property type="match status" value="1"/>
</dbReference>
<evidence type="ECO:0000259" key="1">
    <source>
        <dbReference type="Pfam" id="PF00724"/>
    </source>
</evidence>
<reference evidence="3" key="1">
    <citation type="submission" date="2023-11" db="EMBL/GenBank/DDBJ databases">
        <authorList>
            <person name="De Vega J J."/>
            <person name="De Vega J J."/>
        </authorList>
    </citation>
    <scope>NUCLEOTIDE SEQUENCE</scope>
</reference>
<dbReference type="GO" id="GO:0010181">
    <property type="term" value="F:FMN binding"/>
    <property type="evidence" value="ECO:0007669"/>
    <property type="project" value="InterPro"/>
</dbReference>
<dbReference type="PANTHER" id="PTHR22893">
    <property type="entry name" value="NADH OXIDOREDUCTASE-RELATED"/>
    <property type="match status" value="1"/>
</dbReference>
<dbReference type="InterPro" id="IPR001155">
    <property type="entry name" value="OxRdtase_FMN_N"/>
</dbReference>
<dbReference type="CDD" id="cd02933">
    <property type="entry name" value="OYE_like_FMN"/>
    <property type="match status" value="1"/>
</dbReference>
<accession>A0AAD2HL27</accession>
<dbReference type="Gene3D" id="3.20.20.70">
    <property type="entry name" value="Aldolase class I"/>
    <property type="match status" value="1"/>
</dbReference>
<evidence type="ECO:0000313" key="2">
    <source>
        <dbReference type="EMBL" id="CAK5274075.1"/>
    </source>
</evidence>
<dbReference type="InterPro" id="IPR013785">
    <property type="entry name" value="Aldolase_TIM"/>
</dbReference>
<feature type="domain" description="NADH:flavin oxidoreductase/NADH oxidase N-terminal" evidence="1">
    <location>
        <begin position="7"/>
        <end position="343"/>
    </location>
</feature>
<dbReference type="GO" id="GO:0003959">
    <property type="term" value="F:NADPH dehydrogenase activity"/>
    <property type="evidence" value="ECO:0007669"/>
    <property type="project" value="TreeGrafter"/>
</dbReference>
<organism evidence="3 4">
    <name type="scientific">Mycena citricolor</name>
    <dbReference type="NCBI Taxonomy" id="2018698"/>
    <lineage>
        <taxon>Eukaryota</taxon>
        <taxon>Fungi</taxon>
        <taxon>Dikarya</taxon>
        <taxon>Basidiomycota</taxon>
        <taxon>Agaricomycotina</taxon>
        <taxon>Agaricomycetes</taxon>
        <taxon>Agaricomycetidae</taxon>
        <taxon>Agaricales</taxon>
        <taxon>Marasmiineae</taxon>
        <taxon>Mycenaceae</taxon>
        <taxon>Mycena</taxon>
    </lineage>
</organism>
<comment type="caution">
    <text evidence="3">The sequence shown here is derived from an EMBL/GenBank/DDBJ whole genome shotgun (WGS) entry which is preliminary data.</text>
</comment>
<sequence length="374" mass="41429">MPATVPQLFQPISVGDMQLKHRVVLAPLTRFRADGERVPLPIVKEYYIQRASEPGTLLISEATFIDECASGYLNVPGIWSEAQFAAWKEITDAVHAQGSFIFLQLWALGRAAQPSTLGDHPYVSASGIPLRDRPADQIKPRPLSKAEIAEYARLYARAAANAVHKAGFDGVEIHGANGYLIDQFLQDVSNVRSDEYGGSVENRARFALEVVDAVVAAVGPKKAALRISPWNTWQDMGMKDPKPTFSYLVEQIKARHPDLAFIHAVEPRVSGADIRAEDSMPEDMSNDFVRQIWSSGSRRLISAGGYTRDAAIRDGEKGDLVAFGRRYIANPDLPSRLLHDYPLNPYDRKTFYDAGSSSPKGYTDYPFYLAKSQL</sequence>
<dbReference type="SUPFAM" id="SSF51395">
    <property type="entry name" value="FMN-linked oxidoreductases"/>
    <property type="match status" value="1"/>
</dbReference>
<dbReference type="EMBL" id="CAVNYO010000399">
    <property type="protein sequence ID" value="CAK5274075.1"/>
    <property type="molecule type" value="Genomic_DNA"/>
</dbReference>
<dbReference type="Pfam" id="PF00724">
    <property type="entry name" value="Oxidored_FMN"/>
    <property type="match status" value="1"/>
</dbReference>
<proteinExistence type="predicted"/>
<keyword evidence="4" id="KW-1185">Reference proteome</keyword>
<gene>
    <name evidence="2" type="ORF">MYCIT1_LOCUS21006</name>
    <name evidence="3" type="ORF">MYCIT1_LOCUS25279</name>
</gene>
<dbReference type="AlphaFoldDB" id="A0AAD2HL27"/>
<dbReference type="EMBL" id="CAVNYO010000412">
    <property type="protein sequence ID" value="CAK5276755.1"/>
    <property type="molecule type" value="Genomic_DNA"/>
</dbReference>
<evidence type="ECO:0000313" key="3">
    <source>
        <dbReference type="EMBL" id="CAK5276755.1"/>
    </source>
</evidence>
<name>A0AAD2HL27_9AGAR</name>
<dbReference type="InterPro" id="IPR045247">
    <property type="entry name" value="Oye-like"/>
</dbReference>
<protein>
    <recommendedName>
        <fullName evidence="1">NADH:flavin oxidoreductase/NADH oxidase N-terminal domain-containing protein</fullName>
    </recommendedName>
</protein>
<dbReference type="Proteomes" id="UP001295794">
    <property type="component" value="Unassembled WGS sequence"/>
</dbReference>
<evidence type="ECO:0000313" key="4">
    <source>
        <dbReference type="Proteomes" id="UP001295794"/>
    </source>
</evidence>
<dbReference type="PANTHER" id="PTHR22893:SF91">
    <property type="entry name" value="NADPH DEHYDROGENASE 2-RELATED"/>
    <property type="match status" value="1"/>
</dbReference>